<comment type="caution">
    <text evidence="2">The sequence shown here is derived from an EMBL/GenBank/DDBJ whole genome shotgun (WGS) entry which is preliminary data.</text>
</comment>
<dbReference type="PANTHER" id="PTHR33099">
    <property type="entry name" value="FE2OG DIOXYGENASE DOMAIN-CONTAINING PROTEIN"/>
    <property type="match status" value="1"/>
</dbReference>
<keyword evidence="3" id="KW-1185">Reference proteome</keyword>
<evidence type="ECO:0000313" key="2">
    <source>
        <dbReference type="EMBL" id="KAH7309101.1"/>
    </source>
</evidence>
<dbReference type="EMBL" id="JAGPNK010000014">
    <property type="protein sequence ID" value="KAH7309101.1"/>
    <property type="molecule type" value="Genomic_DNA"/>
</dbReference>
<feature type="compositionally biased region" description="Basic and acidic residues" evidence="1">
    <location>
        <begin position="368"/>
        <end position="379"/>
    </location>
</feature>
<sequence length="527" mass="58958">MSESTSDLFRDPEPGSQGAVLLTKIIQNVCSGAGDMAFACGGSVPIGTSVLPNREYKYKVRPTPPVTVWWERQGENPLDKGPQLRRTVFPADPNGATAVSELVGDCQASVAVSDASFCPYKSGIMEVVTPMMLEGYDEFITLGVRAELQVHSSSGSNFESVVDYGTDEDDRLATLIVCLPHAFSGGNLEVRRAGQTVTFDWSAEHGKANEIQWAAFYTNAPKIELPVESQVMEVTSGHRVTLTYHLYDKSINENSQRPAVPLPFDSKSSLFYKWMLQLMERPEFLRHGGLVGIHCVTSYAHHNSLHYKKIKHMLKGSDAIIYRCLLDIPGVEVRLLPVLEKSRMSETLEMVERALWNNLNDVEAQGAADRDGAQNHPTHEGTVSSLWKRLHGEEAKPVPETYDQYTERIGDPDASWWKWCSANEGRFRAPISIVGKEMMPWNGDYEVIRTDTDEDEEELMGLLNSTFPSTTENIQWLNNPGNYEIAVSWMDDSYRCKSNGIRCSSLAFIIRIPPFETRQPDHVAQDS</sequence>
<feature type="region of interest" description="Disordered" evidence="1">
    <location>
        <begin position="367"/>
        <end position="388"/>
    </location>
</feature>
<dbReference type="AlphaFoldDB" id="A0A8K0WNB1"/>
<evidence type="ECO:0000256" key="1">
    <source>
        <dbReference type="SAM" id="MobiDB-lite"/>
    </source>
</evidence>
<proteinExistence type="predicted"/>
<gene>
    <name evidence="2" type="ORF">B0I35DRAFT_463942</name>
</gene>
<reference evidence="2" key="1">
    <citation type="journal article" date="2021" name="Nat. Commun.">
        <title>Genetic determinants of endophytism in the Arabidopsis root mycobiome.</title>
        <authorList>
            <person name="Mesny F."/>
            <person name="Miyauchi S."/>
            <person name="Thiergart T."/>
            <person name="Pickel B."/>
            <person name="Atanasova L."/>
            <person name="Karlsson M."/>
            <person name="Huettel B."/>
            <person name="Barry K.W."/>
            <person name="Haridas S."/>
            <person name="Chen C."/>
            <person name="Bauer D."/>
            <person name="Andreopoulos W."/>
            <person name="Pangilinan J."/>
            <person name="LaButti K."/>
            <person name="Riley R."/>
            <person name="Lipzen A."/>
            <person name="Clum A."/>
            <person name="Drula E."/>
            <person name="Henrissat B."/>
            <person name="Kohler A."/>
            <person name="Grigoriev I.V."/>
            <person name="Martin F.M."/>
            <person name="Hacquard S."/>
        </authorList>
    </citation>
    <scope>NUCLEOTIDE SEQUENCE</scope>
    <source>
        <strain evidence="2">MPI-CAGE-CH-0235</strain>
    </source>
</reference>
<dbReference type="Proteomes" id="UP000813444">
    <property type="component" value="Unassembled WGS sequence"/>
</dbReference>
<evidence type="ECO:0000313" key="3">
    <source>
        <dbReference type="Proteomes" id="UP000813444"/>
    </source>
</evidence>
<protein>
    <submittedName>
        <fullName evidence="2">Uncharacterized protein</fullName>
    </submittedName>
</protein>
<name>A0A8K0WNB1_9HYPO</name>
<dbReference type="PANTHER" id="PTHR33099:SF14">
    <property type="entry name" value="PROLYL 4-HYDROXYLASE ALPHA SUBUNIT FE(2+) 2OG DIOXYGENASE DOMAIN-CONTAINING PROTEIN"/>
    <property type="match status" value="1"/>
</dbReference>
<organism evidence="2 3">
    <name type="scientific">Stachybotrys elegans</name>
    <dbReference type="NCBI Taxonomy" id="80388"/>
    <lineage>
        <taxon>Eukaryota</taxon>
        <taxon>Fungi</taxon>
        <taxon>Dikarya</taxon>
        <taxon>Ascomycota</taxon>
        <taxon>Pezizomycotina</taxon>
        <taxon>Sordariomycetes</taxon>
        <taxon>Hypocreomycetidae</taxon>
        <taxon>Hypocreales</taxon>
        <taxon>Stachybotryaceae</taxon>
        <taxon>Stachybotrys</taxon>
    </lineage>
</organism>
<dbReference type="OrthoDB" id="27483at2759"/>
<accession>A0A8K0WNB1</accession>